<evidence type="ECO:0000256" key="1">
    <source>
        <dbReference type="SAM" id="Phobius"/>
    </source>
</evidence>
<keyword evidence="1" id="KW-0812">Transmembrane</keyword>
<keyword evidence="1" id="KW-1133">Transmembrane helix</keyword>
<sequence>MTLVNDLGQKNRKLMITFLIIHTTAALSYFSKMAKISDFLLFRNFSRCMNLNTESKARYEVIWDIERLFNYVRHAQFVIIEEKQLLAMCLLISFSTG</sequence>
<dbReference type="Proteomes" id="UP000324800">
    <property type="component" value="Unassembled WGS sequence"/>
</dbReference>
<organism evidence="2 3">
    <name type="scientific">Streblomastix strix</name>
    <dbReference type="NCBI Taxonomy" id="222440"/>
    <lineage>
        <taxon>Eukaryota</taxon>
        <taxon>Metamonada</taxon>
        <taxon>Preaxostyla</taxon>
        <taxon>Oxymonadida</taxon>
        <taxon>Streblomastigidae</taxon>
        <taxon>Streblomastix</taxon>
    </lineage>
</organism>
<evidence type="ECO:0000313" key="2">
    <source>
        <dbReference type="EMBL" id="KAA6379798.1"/>
    </source>
</evidence>
<dbReference type="AlphaFoldDB" id="A0A5J4VB40"/>
<proteinExistence type="predicted"/>
<reference evidence="2 3" key="1">
    <citation type="submission" date="2019-03" db="EMBL/GenBank/DDBJ databases">
        <title>Single cell metagenomics reveals metabolic interactions within the superorganism composed of flagellate Streblomastix strix and complex community of Bacteroidetes bacteria on its surface.</title>
        <authorList>
            <person name="Treitli S.C."/>
            <person name="Kolisko M."/>
            <person name="Husnik F."/>
            <person name="Keeling P."/>
            <person name="Hampl V."/>
        </authorList>
    </citation>
    <scope>NUCLEOTIDE SEQUENCE [LARGE SCALE GENOMIC DNA]</scope>
    <source>
        <strain evidence="2">ST1C</strain>
    </source>
</reference>
<name>A0A5J4VB40_9EUKA</name>
<gene>
    <name evidence="2" type="ORF">EZS28_024677</name>
</gene>
<keyword evidence="1" id="KW-0472">Membrane</keyword>
<evidence type="ECO:0000313" key="3">
    <source>
        <dbReference type="Proteomes" id="UP000324800"/>
    </source>
</evidence>
<dbReference type="EMBL" id="SNRW01008265">
    <property type="protein sequence ID" value="KAA6379798.1"/>
    <property type="molecule type" value="Genomic_DNA"/>
</dbReference>
<protein>
    <submittedName>
        <fullName evidence="2">Uncharacterized protein</fullName>
    </submittedName>
</protein>
<feature type="transmembrane region" description="Helical" evidence="1">
    <location>
        <begin position="12"/>
        <end position="30"/>
    </location>
</feature>
<accession>A0A5J4VB40</accession>
<comment type="caution">
    <text evidence="2">The sequence shown here is derived from an EMBL/GenBank/DDBJ whole genome shotgun (WGS) entry which is preliminary data.</text>
</comment>